<dbReference type="InterPro" id="IPR000477">
    <property type="entry name" value="RT_dom"/>
</dbReference>
<keyword evidence="3" id="KW-1185">Reference proteome</keyword>
<evidence type="ECO:0000313" key="2">
    <source>
        <dbReference type="EMBL" id="KAK4816518.1"/>
    </source>
</evidence>
<evidence type="ECO:0000313" key="3">
    <source>
        <dbReference type="Proteomes" id="UP001333110"/>
    </source>
</evidence>
<name>A0AAN7NSW3_MYCAM</name>
<organism evidence="2 3">
    <name type="scientific">Mycteria americana</name>
    <name type="common">Wood stork</name>
    <dbReference type="NCBI Taxonomy" id="33587"/>
    <lineage>
        <taxon>Eukaryota</taxon>
        <taxon>Metazoa</taxon>
        <taxon>Chordata</taxon>
        <taxon>Craniata</taxon>
        <taxon>Vertebrata</taxon>
        <taxon>Euteleostomi</taxon>
        <taxon>Archelosauria</taxon>
        <taxon>Archosauria</taxon>
        <taxon>Dinosauria</taxon>
        <taxon>Saurischia</taxon>
        <taxon>Theropoda</taxon>
        <taxon>Coelurosauria</taxon>
        <taxon>Aves</taxon>
        <taxon>Neognathae</taxon>
        <taxon>Neoaves</taxon>
        <taxon>Aequornithes</taxon>
        <taxon>Ciconiiformes</taxon>
        <taxon>Ciconiidae</taxon>
        <taxon>Mycteria</taxon>
    </lineage>
</organism>
<protein>
    <recommendedName>
        <fullName evidence="1">Reverse transcriptase domain-containing protein</fullName>
    </recommendedName>
</protein>
<reference evidence="2 3" key="1">
    <citation type="journal article" date="2023" name="J. Hered.">
        <title>Chromosome-level genome of the wood stork (Mycteria americana) provides insight into avian chromosome evolution.</title>
        <authorList>
            <person name="Flamio R. Jr."/>
            <person name="Ramstad K.M."/>
        </authorList>
    </citation>
    <scope>NUCLEOTIDE SEQUENCE [LARGE SCALE GENOMIC DNA]</scope>
    <source>
        <strain evidence="2">JAX WOST 10</strain>
    </source>
</reference>
<evidence type="ECO:0000259" key="1">
    <source>
        <dbReference type="Pfam" id="PF00078"/>
    </source>
</evidence>
<dbReference type="SUPFAM" id="SSF56672">
    <property type="entry name" value="DNA/RNA polymerases"/>
    <property type="match status" value="1"/>
</dbReference>
<dbReference type="PANTHER" id="PTHR33332">
    <property type="entry name" value="REVERSE TRANSCRIPTASE DOMAIN-CONTAINING PROTEIN"/>
    <property type="match status" value="1"/>
</dbReference>
<dbReference type="Pfam" id="PF00078">
    <property type="entry name" value="RVT_1"/>
    <property type="match status" value="1"/>
</dbReference>
<accession>A0AAN7NSW3</accession>
<dbReference type="AlphaFoldDB" id="A0AAN7NSW3"/>
<sequence>MHRQWKQGQVSWEEHKDVIWLCRDGVRKAKAPLELNLARDAKNNNKGFYRRILLEDMLRHMEVRYMIRDSQHGFTKGKSCLTNLVAFCDGVATSVTKGRATDVIYLDFCKGFDMDPHSILLSKLERYGFDGCTVRWTRNWLDGHIQGSVLGPVLFDTFINYIDSRIERTLGKFADDTKLSGVVDMPEGLDAIQRDVDKLKKEAHVNVTRFNKAKCKVLDLGRGNP</sequence>
<proteinExistence type="predicted"/>
<dbReference type="EMBL" id="JAUNZN010000009">
    <property type="protein sequence ID" value="KAK4816518.1"/>
    <property type="molecule type" value="Genomic_DNA"/>
</dbReference>
<dbReference type="InterPro" id="IPR043502">
    <property type="entry name" value="DNA/RNA_pol_sf"/>
</dbReference>
<feature type="domain" description="Reverse transcriptase" evidence="1">
    <location>
        <begin position="55"/>
        <end position="218"/>
    </location>
</feature>
<comment type="caution">
    <text evidence="2">The sequence shown here is derived from an EMBL/GenBank/DDBJ whole genome shotgun (WGS) entry which is preliminary data.</text>
</comment>
<gene>
    <name evidence="2" type="ORF">QYF61_017618</name>
</gene>
<dbReference type="Proteomes" id="UP001333110">
    <property type="component" value="Unassembled WGS sequence"/>
</dbReference>